<proteinExistence type="predicted"/>
<protein>
    <recommendedName>
        <fullName evidence="6">Heme transporter CcmC</fullName>
    </recommendedName>
</protein>
<keyword evidence="4" id="KW-1133">Transmembrane helix</keyword>
<evidence type="ECO:0000256" key="4">
    <source>
        <dbReference type="SAM" id="Phobius"/>
    </source>
</evidence>
<organism evidence="5">
    <name type="scientific">uncultured marine thaumarchaeote KM3_08_A11</name>
    <dbReference type="NCBI Taxonomy" id="1455977"/>
    <lineage>
        <taxon>Archaea</taxon>
        <taxon>Nitrososphaerota</taxon>
        <taxon>environmental samples</taxon>
    </lineage>
</organism>
<keyword evidence="2 4" id="KW-0812">Transmembrane</keyword>
<keyword evidence="3 4" id="KW-0472">Membrane</keyword>
<reference evidence="5" key="1">
    <citation type="journal article" date="2014" name="Genome Biol. Evol.">
        <title>Pangenome evidence for extensive interdomain horizontal transfer affecting lineage core and shell genes in uncultured planktonic thaumarchaeota and euryarchaeota.</title>
        <authorList>
            <person name="Deschamps P."/>
            <person name="Zivanovic Y."/>
            <person name="Moreira D."/>
            <person name="Rodriguez-Valera F."/>
            <person name="Lopez-Garcia P."/>
        </authorList>
    </citation>
    <scope>NUCLEOTIDE SEQUENCE</scope>
</reference>
<evidence type="ECO:0000256" key="2">
    <source>
        <dbReference type="ARBA" id="ARBA00022692"/>
    </source>
</evidence>
<dbReference type="AlphaFoldDB" id="A0A075G547"/>
<evidence type="ECO:0000256" key="3">
    <source>
        <dbReference type="ARBA" id="ARBA00023136"/>
    </source>
</evidence>
<dbReference type="Gene3D" id="1.10.287.90">
    <property type="match status" value="1"/>
</dbReference>
<accession>A0A075G547</accession>
<feature type="transmembrane region" description="Helical" evidence="4">
    <location>
        <begin position="49"/>
        <end position="66"/>
    </location>
</feature>
<evidence type="ECO:0000313" key="5">
    <source>
        <dbReference type="EMBL" id="AIE98738.1"/>
    </source>
</evidence>
<dbReference type="GO" id="GO:0016020">
    <property type="term" value="C:membrane"/>
    <property type="evidence" value="ECO:0007669"/>
    <property type="project" value="UniProtKB-SubCell"/>
</dbReference>
<evidence type="ECO:0000256" key="1">
    <source>
        <dbReference type="ARBA" id="ARBA00004370"/>
    </source>
</evidence>
<dbReference type="SUPFAM" id="SSF81464">
    <property type="entry name" value="Cytochrome c oxidase subunit II-like, transmembrane region"/>
    <property type="match status" value="1"/>
</dbReference>
<dbReference type="InterPro" id="IPR036257">
    <property type="entry name" value="Cyt_c_oxidase_su2_TM_sf"/>
</dbReference>
<dbReference type="EMBL" id="KF900543">
    <property type="protein sequence ID" value="AIE98738.1"/>
    <property type="molecule type" value="Genomic_DNA"/>
</dbReference>
<comment type="subcellular location">
    <subcellularLocation>
        <location evidence="1">Membrane</location>
    </subcellularLocation>
</comment>
<evidence type="ECO:0008006" key="6">
    <source>
        <dbReference type="Google" id="ProtNLM"/>
    </source>
</evidence>
<name>A0A075G547_9ARCH</name>
<sequence length="86" mass="9865">MSKIFHLSIIIATLFIIPTISLAFAAETAGEYIDRKAEIWNLFFRMMTVAFVVGGVIAGTMVWQVWRFRESNPNSKPTEYEEKGEF</sequence>